<sequence>MTPVVVGDNFIIQGENSPFGVHHWIPLQLQAGISYAAHGLFSTEVIVHPGSPADLGFSTSYTLYTREFFISLRDSQGQLVPGKTSGRDFAFSTPNKGVYYLDVVGPYPGFGPDDSLIETAKINFASYQDDYVDNTATKGQMAKPAVQAVTVKGSVEVDGDHDWFKVSLDAGKQVLFSVKPTNTSPASLEHPVIHLYDSTGKVLSTGDDSQQISFTATKSGNYYVDVSGWVSSISRNFGSDNGTYTLTATPKADDYGNTPLTAGSIDFGTTGEISGNIETKGDHDWVAVKLLAGRSYFFSLSGAGSAKPVAGQLNTVALALRDAKGVLIDQGEGAGGYTSKLVYMPEKSATYYLDASALKNTETGHYTLNELSYLDDAPNYVSNIKPLEPGVTLGGNIGYKGDHDFLSVKVEAGKAYQISISPIFVDYASYKVDLEVKLRDAAGALITTGNIVKKYESVLVDL</sequence>
<dbReference type="Pfam" id="PF04151">
    <property type="entry name" value="PPC"/>
    <property type="match status" value="1"/>
</dbReference>
<feature type="domain" description="Peptidase C-terminal archaeal/bacterial" evidence="1">
    <location>
        <begin position="161"/>
        <end position="228"/>
    </location>
</feature>
<protein>
    <recommendedName>
        <fullName evidence="1">Peptidase C-terminal archaeal/bacterial domain-containing protein</fullName>
    </recommendedName>
</protein>
<evidence type="ECO:0000313" key="2">
    <source>
        <dbReference type="EMBL" id="SJM93454.1"/>
    </source>
</evidence>
<evidence type="ECO:0000313" key="3">
    <source>
        <dbReference type="Proteomes" id="UP000195442"/>
    </source>
</evidence>
<organism evidence="2 3">
    <name type="scientific">Crenothrix polyspora</name>
    <dbReference type="NCBI Taxonomy" id="360316"/>
    <lineage>
        <taxon>Bacteria</taxon>
        <taxon>Pseudomonadati</taxon>
        <taxon>Pseudomonadota</taxon>
        <taxon>Gammaproteobacteria</taxon>
        <taxon>Methylococcales</taxon>
        <taxon>Crenotrichaceae</taxon>
        <taxon>Crenothrix</taxon>
    </lineage>
</organism>
<gene>
    <name evidence="2" type="ORF">CRENPOLYSF2_3320001</name>
</gene>
<evidence type="ECO:0000259" key="1">
    <source>
        <dbReference type="Pfam" id="PF04151"/>
    </source>
</evidence>
<proteinExistence type="predicted"/>
<dbReference type="InterPro" id="IPR007280">
    <property type="entry name" value="Peptidase_C_arc/bac"/>
</dbReference>
<dbReference type="EMBL" id="FUKJ01000260">
    <property type="protein sequence ID" value="SJM93454.1"/>
    <property type="molecule type" value="Genomic_DNA"/>
</dbReference>
<keyword evidence="3" id="KW-1185">Reference proteome</keyword>
<dbReference type="Gene3D" id="2.60.120.380">
    <property type="match status" value="3"/>
</dbReference>
<name>A0A1R4HB20_9GAMM</name>
<dbReference type="SUPFAM" id="SSF89260">
    <property type="entry name" value="Collagen-binding domain"/>
    <property type="match status" value="1"/>
</dbReference>
<reference evidence="3" key="1">
    <citation type="submission" date="2017-02" db="EMBL/GenBank/DDBJ databases">
        <authorList>
            <person name="Daims H."/>
        </authorList>
    </citation>
    <scope>NUCLEOTIDE SEQUENCE [LARGE SCALE GENOMIC DNA]</scope>
</reference>
<dbReference type="Proteomes" id="UP000195442">
    <property type="component" value="Unassembled WGS sequence"/>
</dbReference>
<accession>A0A1R4HB20</accession>
<dbReference type="AlphaFoldDB" id="A0A1R4HB20"/>